<evidence type="ECO:0000256" key="1">
    <source>
        <dbReference type="SAM" id="MobiDB-lite"/>
    </source>
</evidence>
<accession>A0A5C3NR04</accession>
<protein>
    <submittedName>
        <fullName evidence="2">Uncharacterized protein</fullName>
    </submittedName>
</protein>
<dbReference type="Proteomes" id="UP000308197">
    <property type="component" value="Unassembled WGS sequence"/>
</dbReference>
<feature type="compositionally biased region" description="Acidic residues" evidence="1">
    <location>
        <begin position="198"/>
        <end position="211"/>
    </location>
</feature>
<gene>
    <name evidence="2" type="ORF">K466DRAFT_16063</name>
</gene>
<dbReference type="EMBL" id="ML212022">
    <property type="protein sequence ID" value="TFK79472.1"/>
    <property type="molecule type" value="Genomic_DNA"/>
</dbReference>
<feature type="compositionally biased region" description="Basic and acidic residues" evidence="1">
    <location>
        <begin position="71"/>
        <end position="141"/>
    </location>
</feature>
<feature type="compositionally biased region" description="Basic residues" evidence="1">
    <location>
        <begin position="218"/>
        <end position="229"/>
    </location>
</feature>
<feature type="region of interest" description="Disordered" evidence="1">
    <location>
        <begin position="1"/>
        <end position="265"/>
    </location>
</feature>
<dbReference type="AlphaFoldDB" id="A0A5C3NR04"/>
<feature type="compositionally biased region" description="Basic residues" evidence="1">
    <location>
        <begin position="1"/>
        <end position="10"/>
    </location>
</feature>
<evidence type="ECO:0000313" key="3">
    <source>
        <dbReference type="Proteomes" id="UP000308197"/>
    </source>
</evidence>
<organism evidence="2 3">
    <name type="scientific">Polyporus arcularius HHB13444</name>
    <dbReference type="NCBI Taxonomy" id="1314778"/>
    <lineage>
        <taxon>Eukaryota</taxon>
        <taxon>Fungi</taxon>
        <taxon>Dikarya</taxon>
        <taxon>Basidiomycota</taxon>
        <taxon>Agaricomycotina</taxon>
        <taxon>Agaricomycetes</taxon>
        <taxon>Polyporales</taxon>
        <taxon>Polyporaceae</taxon>
        <taxon>Polyporus</taxon>
    </lineage>
</organism>
<proteinExistence type="predicted"/>
<feature type="compositionally biased region" description="Low complexity" evidence="1">
    <location>
        <begin position="182"/>
        <end position="194"/>
    </location>
</feature>
<evidence type="ECO:0000313" key="2">
    <source>
        <dbReference type="EMBL" id="TFK79472.1"/>
    </source>
</evidence>
<reference evidence="2 3" key="1">
    <citation type="journal article" date="2019" name="Nat. Ecol. Evol.">
        <title>Megaphylogeny resolves global patterns of mushroom evolution.</title>
        <authorList>
            <person name="Varga T."/>
            <person name="Krizsan K."/>
            <person name="Foldi C."/>
            <person name="Dima B."/>
            <person name="Sanchez-Garcia M."/>
            <person name="Sanchez-Ramirez S."/>
            <person name="Szollosi G.J."/>
            <person name="Szarkandi J.G."/>
            <person name="Papp V."/>
            <person name="Albert L."/>
            <person name="Andreopoulos W."/>
            <person name="Angelini C."/>
            <person name="Antonin V."/>
            <person name="Barry K.W."/>
            <person name="Bougher N.L."/>
            <person name="Buchanan P."/>
            <person name="Buyck B."/>
            <person name="Bense V."/>
            <person name="Catcheside P."/>
            <person name="Chovatia M."/>
            <person name="Cooper J."/>
            <person name="Damon W."/>
            <person name="Desjardin D."/>
            <person name="Finy P."/>
            <person name="Geml J."/>
            <person name="Haridas S."/>
            <person name="Hughes K."/>
            <person name="Justo A."/>
            <person name="Karasinski D."/>
            <person name="Kautmanova I."/>
            <person name="Kiss B."/>
            <person name="Kocsube S."/>
            <person name="Kotiranta H."/>
            <person name="LaButti K.M."/>
            <person name="Lechner B.E."/>
            <person name="Liimatainen K."/>
            <person name="Lipzen A."/>
            <person name="Lukacs Z."/>
            <person name="Mihaltcheva S."/>
            <person name="Morgado L.N."/>
            <person name="Niskanen T."/>
            <person name="Noordeloos M.E."/>
            <person name="Ohm R.A."/>
            <person name="Ortiz-Santana B."/>
            <person name="Ovrebo C."/>
            <person name="Racz N."/>
            <person name="Riley R."/>
            <person name="Savchenko A."/>
            <person name="Shiryaev A."/>
            <person name="Soop K."/>
            <person name="Spirin V."/>
            <person name="Szebenyi C."/>
            <person name="Tomsovsky M."/>
            <person name="Tulloss R.E."/>
            <person name="Uehling J."/>
            <person name="Grigoriev I.V."/>
            <person name="Vagvolgyi C."/>
            <person name="Papp T."/>
            <person name="Martin F.M."/>
            <person name="Miettinen O."/>
            <person name="Hibbett D.S."/>
            <person name="Nagy L.G."/>
        </authorList>
    </citation>
    <scope>NUCLEOTIDE SEQUENCE [LARGE SCALE GENOMIC DNA]</scope>
    <source>
        <strain evidence="2 3">HHB13444</strain>
    </source>
</reference>
<dbReference type="InParanoid" id="A0A5C3NR04"/>
<sequence>MASTRGRKRARAESIVSDSGQNPDALGKDGPNDTLEGEDTAPGVPRRYSTRHSTQVSHPGIAAGLAKRHKTDIQAEATKKKADEAAKREKKEKREAAKAAREREGTKKLAAMLDERAREELQQIQDMERTPSSDDDARARDAGSLADEGANDGKRRSIVVPNIDDDHHDDDLSDGPPGVELPRQSRSSPISISSYFPEDSDSSLSDSDDGILEQPVRPTKKGKDHKSSKAAKTSQNTKTTQSATHNVGHALAVAPTKKKKVTETERRVSRIQKLRNEIASSREVAPTKTANMGLGHKPAGASRYVSRPHSMLSTYTISSVKIRCYQFQGESRCRRCIHGGFPDPRAHCAPYAGVEERIKSHEHRPQTHVHRGHAGIQRRCALAARRVGCNDVQLHPRHAHLRCLRTHAAL</sequence>
<name>A0A5C3NR04_9APHY</name>
<keyword evidence="3" id="KW-1185">Reference proteome</keyword>
<feature type="compositionally biased region" description="Polar residues" evidence="1">
    <location>
        <begin position="230"/>
        <end position="245"/>
    </location>
</feature>